<dbReference type="AlphaFoldDB" id="A0AAV3V4R1"/>
<evidence type="ECO:0000313" key="1">
    <source>
        <dbReference type="EMBL" id="GAC11956.1"/>
    </source>
</evidence>
<accession>A0AAV3V4R1</accession>
<comment type="caution">
    <text evidence="1">The sequence shown here is derived from an EMBL/GenBank/DDBJ whole genome shotgun (WGS) entry which is preliminary data.</text>
</comment>
<gene>
    <name evidence="1" type="ORF">GCHA_4030</name>
</gene>
<name>A0AAV3V4R1_9ALTE</name>
<sequence>MYLNLASMVGNIAQSEVRYRKNIDVHSLIQLCSKSITASFRC</sequence>
<dbReference type="EMBL" id="BAEM01000053">
    <property type="protein sequence ID" value="GAC11956.1"/>
    <property type="molecule type" value="Genomic_DNA"/>
</dbReference>
<reference evidence="1 2" key="1">
    <citation type="journal article" date="2017" name="Antonie Van Leeuwenhoek">
        <title>Rhizobium rhizosphaerae sp. nov., a novel species isolated from rice rhizosphere.</title>
        <authorList>
            <person name="Zhao J.J."/>
            <person name="Zhang J."/>
            <person name="Zhang R.J."/>
            <person name="Zhang C.W."/>
            <person name="Yin H.Q."/>
            <person name="Zhang X.X."/>
        </authorList>
    </citation>
    <scope>NUCLEOTIDE SEQUENCE [LARGE SCALE GENOMIC DNA]</scope>
    <source>
        <strain evidence="1 2">S18K6</strain>
    </source>
</reference>
<organism evidence="1 2">
    <name type="scientific">Paraglaciecola chathamensis S18K6</name>
    <dbReference type="NCBI Taxonomy" id="1127672"/>
    <lineage>
        <taxon>Bacteria</taxon>
        <taxon>Pseudomonadati</taxon>
        <taxon>Pseudomonadota</taxon>
        <taxon>Gammaproteobacteria</taxon>
        <taxon>Alteromonadales</taxon>
        <taxon>Alteromonadaceae</taxon>
        <taxon>Paraglaciecola</taxon>
    </lineage>
</organism>
<evidence type="ECO:0000313" key="2">
    <source>
        <dbReference type="Proteomes" id="UP000006320"/>
    </source>
</evidence>
<protein>
    <submittedName>
        <fullName evidence="1">Uncharacterized protein</fullName>
    </submittedName>
</protein>
<dbReference type="Proteomes" id="UP000006320">
    <property type="component" value="Unassembled WGS sequence"/>
</dbReference>
<proteinExistence type="predicted"/>